<protein>
    <submittedName>
        <fullName evidence="4">4'-phosphopantetheinyl transferase</fullName>
    </submittedName>
</protein>
<evidence type="ECO:0000256" key="2">
    <source>
        <dbReference type="ARBA" id="ARBA00022679"/>
    </source>
</evidence>
<comment type="similarity">
    <text evidence="1">Belongs to the P-Pant transferase superfamily. Gsp/Sfp/HetI/AcpT family.</text>
</comment>
<dbReference type="OrthoDB" id="190168at2"/>
<dbReference type="GO" id="GO:0005829">
    <property type="term" value="C:cytosol"/>
    <property type="evidence" value="ECO:0007669"/>
    <property type="project" value="TreeGrafter"/>
</dbReference>
<comment type="caution">
    <text evidence="4">The sequence shown here is derived from an EMBL/GenBank/DDBJ whole genome shotgun (WGS) entry which is preliminary data.</text>
</comment>
<evidence type="ECO:0000259" key="3">
    <source>
        <dbReference type="Pfam" id="PF01648"/>
    </source>
</evidence>
<dbReference type="Proteomes" id="UP000247569">
    <property type="component" value="Unassembled WGS sequence"/>
</dbReference>
<proteinExistence type="inferred from homology"/>
<dbReference type="PANTHER" id="PTHR12215">
    <property type="entry name" value="PHOSPHOPANTETHEINE TRANSFERASE"/>
    <property type="match status" value="1"/>
</dbReference>
<dbReference type="InterPro" id="IPR037143">
    <property type="entry name" value="4-PPantetheinyl_Trfase_dom_sf"/>
</dbReference>
<dbReference type="PANTHER" id="PTHR12215:SF10">
    <property type="entry name" value="L-AMINOADIPATE-SEMIALDEHYDE DEHYDROGENASE-PHOSPHOPANTETHEINYL TRANSFERASE"/>
    <property type="match status" value="1"/>
</dbReference>
<dbReference type="InterPro" id="IPR008278">
    <property type="entry name" value="4-PPantetheinyl_Trfase_dom"/>
</dbReference>
<evidence type="ECO:0000256" key="1">
    <source>
        <dbReference type="ARBA" id="ARBA00010990"/>
    </source>
</evidence>
<dbReference type="SUPFAM" id="SSF56214">
    <property type="entry name" value="4'-phosphopantetheinyl transferase"/>
    <property type="match status" value="2"/>
</dbReference>
<keyword evidence="5" id="KW-1185">Reference proteome</keyword>
<evidence type="ECO:0000313" key="4">
    <source>
        <dbReference type="EMBL" id="PXX71230.1"/>
    </source>
</evidence>
<gene>
    <name evidence="4" type="ORF">DFR70_101652</name>
</gene>
<dbReference type="Gene3D" id="3.90.470.20">
    <property type="entry name" value="4'-phosphopantetheinyl transferase domain"/>
    <property type="match status" value="2"/>
</dbReference>
<dbReference type="Pfam" id="PF01648">
    <property type="entry name" value="ACPS"/>
    <property type="match status" value="1"/>
</dbReference>
<dbReference type="AlphaFoldDB" id="A0A318KNI7"/>
<sequence length="246" mass="26673">MIGETAVRRVIAPGAVELWWLKLNGRCLPEDSLVLSAEEISRCARFDTAEFASDFVRIRATLRCVLAAYTGCRPSELRFATGPHGKPELPCGAPAFNLTHTRGLAVVAVAGSGSIGVDAEPFDAGFDLAGLTGRVLTPREAAVVGRDRQRFLHHWVAKESYLKWLGSGLSVSPDTIELRTDHTGRAVVGAVDEVNLPTRYVHHFDLDAQYVGAFVSDALPQHFPLRPAESVCAETDLLRRTTGVQA</sequence>
<dbReference type="EMBL" id="QJKF01000001">
    <property type="protein sequence ID" value="PXX71230.1"/>
    <property type="molecule type" value="Genomic_DNA"/>
</dbReference>
<dbReference type="RefSeq" id="WP_040742633.1">
    <property type="nucleotide sequence ID" value="NZ_QJKF01000001.1"/>
</dbReference>
<keyword evidence="2 4" id="KW-0808">Transferase</keyword>
<evidence type="ECO:0000313" key="5">
    <source>
        <dbReference type="Proteomes" id="UP000247569"/>
    </source>
</evidence>
<dbReference type="InterPro" id="IPR050559">
    <property type="entry name" value="P-Pant_transferase_sf"/>
</dbReference>
<feature type="domain" description="4'-phosphopantetheinyl transferase" evidence="3">
    <location>
        <begin position="114"/>
        <end position="195"/>
    </location>
</feature>
<organism evidence="4 5">
    <name type="scientific">Nocardia tenerifensis</name>
    <dbReference type="NCBI Taxonomy" id="228006"/>
    <lineage>
        <taxon>Bacteria</taxon>
        <taxon>Bacillati</taxon>
        <taxon>Actinomycetota</taxon>
        <taxon>Actinomycetes</taxon>
        <taxon>Mycobacteriales</taxon>
        <taxon>Nocardiaceae</taxon>
        <taxon>Nocardia</taxon>
    </lineage>
</organism>
<dbReference type="GO" id="GO:0008897">
    <property type="term" value="F:holo-[acyl-carrier-protein] synthase activity"/>
    <property type="evidence" value="ECO:0007669"/>
    <property type="project" value="InterPro"/>
</dbReference>
<name>A0A318KNI7_9NOCA</name>
<reference evidence="4 5" key="1">
    <citation type="submission" date="2018-05" db="EMBL/GenBank/DDBJ databases">
        <title>Genomic Encyclopedia of Type Strains, Phase IV (KMG-IV): sequencing the most valuable type-strain genomes for metagenomic binning, comparative biology and taxonomic classification.</title>
        <authorList>
            <person name="Goeker M."/>
        </authorList>
    </citation>
    <scope>NUCLEOTIDE SEQUENCE [LARGE SCALE GENOMIC DNA]</scope>
    <source>
        <strain evidence="4 5">DSM 44704</strain>
    </source>
</reference>
<dbReference type="GO" id="GO:0019878">
    <property type="term" value="P:lysine biosynthetic process via aminoadipic acid"/>
    <property type="evidence" value="ECO:0007669"/>
    <property type="project" value="TreeGrafter"/>
</dbReference>
<dbReference type="GO" id="GO:0000287">
    <property type="term" value="F:magnesium ion binding"/>
    <property type="evidence" value="ECO:0007669"/>
    <property type="project" value="InterPro"/>
</dbReference>
<accession>A0A318KNI7</accession>